<proteinExistence type="predicted"/>
<dbReference type="InParanoid" id="A0A409VNU1"/>
<organism evidence="1 2">
    <name type="scientific">Panaeolus cyanescens</name>
    <dbReference type="NCBI Taxonomy" id="181874"/>
    <lineage>
        <taxon>Eukaryota</taxon>
        <taxon>Fungi</taxon>
        <taxon>Dikarya</taxon>
        <taxon>Basidiomycota</taxon>
        <taxon>Agaricomycotina</taxon>
        <taxon>Agaricomycetes</taxon>
        <taxon>Agaricomycetidae</taxon>
        <taxon>Agaricales</taxon>
        <taxon>Agaricineae</taxon>
        <taxon>Galeropsidaceae</taxon>
        <taxon>Panaeolus</taxon>
    </lineage>
</organism>
<dbReference type="AlphaFoldDB" id="A0A409VNU1"/>
<dbReference type="OrthoDB" id="3250756at2759"/>
<evidence type="ECO:0000313" key="1">
    <source>
        <dbReference type="EMBL" id="PPQ67907.1"/>
    </source>
</evidence>
<evidence type="ECO:0000313" key="2">
    <source>
        <dbReference type="Proteomes" id="UP000284842"/>
    </source>
</evidence>
<name>A0A409VNU1_9AGAR</name>
<accession>A0A409VNU1</accession>
<keyword evidence="2" id="KW-1185">Reference proteome</keyword>
<evidence type="ECO:0008006" key="3">
    <source>
        <dbReference type="Google" id="ProtNLM"/>
    </source>
</evidence>
<comment type="caution">
    <text evidence="1">The sequence shown here is derived from an EMBL/GenBank/DDBJ whole genome shotgun (WGS) entry which is preliminary data.</text>
</comment>
<reference evidence="1 2" key="1">
    <citation type="journal article" date="2018" name="Evol. Lett.">
        <title>Horizontal gene cluster transfer increased hallucinogenic mushroom diversity.</title>
        <authorList>
            <person name="Reynolds H.T."/>
            <person name="Vijayakumar V."/>
            <person name="Gluck-Thaler E."/>
            <person name="Korotkin H.B."/>
            <person name="Matheny P.B."/>
            <person name="Slot J.C."/>
        </authorList>
    </citation>
    <scope>NUCLEOTIDE SEQUENCE [LARGE SCALE GENOMIC DNA]</scope>
    <source>
        <strain evidence="1 2">2629</strain>
    </source>
</reference>
<dbReference type="Proteomes" id="UP000284842">
    <property type="component" value="Unassembled WGS sequence"/>
</dbReference>
<sequence length="255" mass="29572">MTMSNLQVLYLGDASFSNTWVFDFPTPPFLLRHLDIRFSWDNNIAAFIDTQTQLRAIHVSDSGDDSINAFLNPDSVPELRSFDGSMTVAMQLVQRPKAINRLQLYVDSAPDTPLNQITHFRCLSKSLRSISFVDLPEQLSLPMLGLVTEFFPNLLHLGIFPYNYSKKHEYHRYLMRLNSLLSIEIDVTTWSHLYNFLGGQRALAAEFRTFCTSIIFVCFHFGNARVIWRWNNTQSQWHRMDIHAGNPCNNLWLHI</sequence>
<dbReference type="EMBL" id="NHTK01006018">
    <property type="protein sequence ID" value="PPQ67907.1"/>
    <property type="molecule type" value="Genomic_DNA"/>
</dbReference>
<protein>
    <recommendedName>
        <fullName evidence="3">F-box domain-containing protein</fullName>
    </recommendedName>
</protein>
<gene>
    <name evidence="1" type="ORF">CVT24_003170</name>
</gene>